<feature type="transmembrane region" description="Helical" evidence="5">
    <location>
        <begin position="454"/>
        <end position="476"/>
    </location>
</feature>
<dbReference type="Pfam" id="PF07653">
    <property type="entry name" value="SH3_2"/>
    <property type="match status" value="1"/>
</dbReference>
<evidence type="ECO:0000256" key="2">
    <source>
        <dbReference type="ARBA" id="ARBA00022658"/>
    </source>
</evidence>
<keyword evidence="5" id="KW-0812">Transmembrane</keyword>
<dbReference type="SMART" id="SM00233">
    <property type="entry name" value="PH"/>
    <property type="match status" value="1"/>
</dbReference>
<dbReference type="Pfam" id="PF00621">
    <property type="entry name" value="RhoGEF"/>
    <property type="match status" value="1"/>
</dbReference>
<dbReference type="GO" id="GO:0019898">
    <property type="term" value="C:extrinsic component of membrane"/>
    <property type="evidence" value="ECO:0007669"/>
    <property type="project" value="TreeGrafter"/>
</dbReference>
<dbReference type="Gene3D" id="1.20.900.10">
    <property type="entry name" value="Dbl homology (DH) domain"/>
    <property type="match status" value="1"/>
</dbReference>
<dbReference type="SUPFAM" id="SSF48065">
    <property type="entry name" value="DBL homology domain (DH-domain)"/>
    <property type="match status" value="1"/>
</dbReference>
<keyword evidence="1 3" id="KW-0728">SH3 domain</keyword>
<dbReference type="GO" id="GO:0005737">
    <property type="term" value="C:cytoplasm"/>
    <property type="evidence" value="ECO:0007669"/>
    <property type="project" value="TreeGrafter"/>
</dbReference>
<keyword evidence="2" id="KW-0344">Guanine-nucleotide releasing factor</keyword>
<dbReference type="PROSITE" id="PS50010">
    <property type="entry name" value="DH_2"/>
    <property type="match status" value="1"/>
</dbReference>
<evidence type="ECO:0000259" key="7">
    <source>
        <dbReference type="PROSITE" id="PS50010"/>
    </source>
</evidence>
<dbReference type="InterPro" id="IPR035899">
    <property type="entry name" value="DBL_dom_sf"/>
</dbReference>
<protein>
    <recommendedName>
        <fullName evidence="10">Variant SH3 domain protein</fullName>
    </recommendedName>
</protein>
<dbReference type="InterPro" id="IPR011993">
    <property type="entry name" value="PH-like_dom_sf"/>
</dbReference>
<evidence type="ECO:0000313" key="9">
    <source>
        <dbReference type="Proteomes" id="UP000024635"/>
    </source>
</evidence>
<name>A0A016SBX8_9BILA</name>
<feature type="domain" description="SH3" evidence="6">
    <location>
        <begin position="63"/>
        <end position="127"/>
    </location>
</feature>
<evidence type="ECO:0008006" key="10">
    <source>
        <dbReference type="Google" id="ProtNLM"/>
    </source>
</evidence>
<dbReference type="Pfam" id="PF22697">
    <property type="entry name" value="SOS1_NGEF_PH"/>
    <property type="match status" value="1"/>
</dbReference>
<evidence type="ECO:0000256" key="4">
    <source>
        <dbReference type="SAM" id="MobiDB-lite"/>
    </source>
</evidence>
<dbReference type="InterPro" id="IPR001452">
    <property type="entry name" value="SH3_domain"/>
</dbReference>
<dbReference type="PANTHER" id="PTHR22826">
    <property type="entry name" value="RHO GUANINE EXCHANGE FACTOR-RELATED"/>
    <property type="match status" value="1"/>
</dbReference>
<dbReference type="InterPro" id="IPR000219">
    <property type="entry name" value="DH_dom"/>
</dbReference>
<dbReference type="Gene3D" id="2.30.29.30">
    <property type="entry name" value="Pleckstrin-homology domain (PH domain)/Phosphotyrosine-binding domain (PTB)"/>
    <property type="match status" value="1"/>
</dbReference>
<dbReference type="InterPro" id="IPR001849">
    <property type="entry name" value="PH_domain"/>
</dbReference>
<dbReference type="SUPFAM" id="SSF50729">
    <property type="entry name" value="PH domain-like"/>
    <property type="match status" value="1"/>
</dbReference>
<dbReference type="OrthoDB" id="5969272at2759"/>
<keyword evidence="5" id="KW-0472">Membrane</keyword>
<sequence>MASRRQKQFDRKYSSYRKFTASEDVNYSSHSSRSSFRSESMTSRTDRRGRSTSSEIVTGSDTRSYPVYIAIQDYTPDANDVEAIPLEQGQIVEVLDKKNPASWLVRTKARPPQSGWIPGSYFETPTEYYKQRRRTREIEATSTTMTEDQEALLKRDQVYHDLLRSEEEFVAELRTCVDNYVRLLDDINVPPEIAANKEKLALNVTELYNFHANVMLKGLNYYSDDPGKVGQTFVRLERDFDHHVQFFKDLPATIELLEQQPYKDFFQSLSDKYEAGSHTFSEHLKNVSERITHYQNYFKEFVKYTARANQSSKSMQKALELTLGIPQRVHDLVYTDNIQQYPGDTNKLGRLIRHDSFEVAEGDEPSKERYVFLFKNKLMITDKNDRTTPTTYTHCASIRLDKYTVTTHTLHEDTIILKPKELGLPQFSLKPKDLGTSEYVRKAWMKDITEEQEAYGLIIAHYYVLIVPATFIISLAEGFQFLHRFGAEIGSSNTHLEQLPSVDAP</sequence>
<dbReference type="GO" id="GO:0005085">
    <property type="term" value="F:guanyl-nucleotide exchange factor activity"/>
    <property type="evidence" value="ECO:0007669"/>
    <property type="project" value="UniProtKB-KW"/>
</dbReference>
<evidence type="ECO:0000259" key="6">
    <source>
        <dbReference type="PROSITE" id="PS50002"/>
    </source>
</evidence>
<dbReference type="SMART" id="SM00325">
    <property type="entry name" value="RhoGEF"/>
    <property type="match status" value="1"/>
</dbReference>
<dbReference type="AlphaFoldDB" id="A0A016SBX8"/>
<gene>
    <name evidence="8" type="primary">Acey_s0256.g374</name>
    <name evidence="8" type="ORF">Y032_0256g374</name>
</gene>
<evidence type="ECO:0000256" key="5">
    <source>
        <dbReference type="SAM" id="Phobius"/>
    </source>
</evidence>
<dbReference type="SUPFAM" id="SSF50044">
    <property type="entry name" value="SH3-domain"/>
    <property type="match status" value="1"/>
</dbReference>
<feature type="region of interest" description="Disordered" evidence="4">
    <location>
        <begin position="24"/>
        <end position="59"/>
    </location>
</feature>
<feature type="domain" description="DH" evidence="7">
    <location>
        <begin position="154"/>
        <end position="332"/>
    </location>
</feature>
<dbReference type="InterPro" id="IPR036028">
    <property type="entry name" value="SH3-like_dom_sf"/>
</dbReference>
<dbReference type="PROSITE" id="PS50002">
    <property type="entry name" value="SH3"/>
    <property type="match status" value="1"/>
</dbReference>
<dbReference type="Gene3D" id="2.30.30.40">
    <property type="entry name" value="SH3 Domains"/>
    <property type="match status" value="1"/>
</dbReference>
<keyword evidence="5" id="KW-1133">Transmembrane helix</keyword>
<dbReference type="InterPro" id="IPR051336">
    <property type="entry name" value="RhoGEF_Guanine_NuclExch_SF"/>
</dbReference>
<dbReference type="EMBL" id="JARK01001592">
    <property type="protein sequence ID" value="EYB87867.1"/>
    <property type="molecule type" value="Genomic_DNA"/>
</dbReference>
<dbReference type="InterPro" id="IPR055251">
    <property type="entry name" value="SOS1_NGEF_PH"/>
</dbReference>
<proteinExistence type="predicted"/>
<dbReference type="PANTHER" id="PTHR22826:SF106">
    <property type="entry name" value="TRIO, ISOFORM A"/>
    <property type="match status" value="1"/>
</dbReference>
<evidence type="ECO:0000256" key="1">
    <source>
        <dbReference type="ARBA" id="ARBA00022443"/>
    </source>
</evidence>
<keyword evidence="9" id="KW-1185">Reference proteome</keyword>
<evidence type="ECO:0000256" key="3">
    <source>
        <dbReference type="PROSITE-ProRule" id="PRU00192"/>
    </source>
</evidence>
<dbReference type="SMART" id="SM00326">
    <property type="entry name" value="SH3"/>
    <property type="match status" value="1"/>
</dbReference>
<evidence type="ECO:0000313" key="8">
    <source>
        <dbReference type="EMBL" id="EYB87867.1"/>
    </source>
</evidence>
<accession>A0A016SBX8</accession>
<reference evidence="9" key="1">
    <citation type="journal article" date="2015" name="Nat. Genet.">
        <title>The genome and transcriptome of the zoonotic hookworm Ancylostoma ceylanicum identify infection-specific gene families.</title>
        <authorList>
            <person name="Schwarz E.M."/>
            <person name="Hu Y."/>
            <person name="Antoshechkin I."/>
            <person name="Miller M.M."/>
            <person name="Sternberg P.W."/>
            <person name="Aroian R.V."/>
        </authorList>
    </citation>
    <scope>NUCLEOTIDE SEQUENCE</scope>
    <source>
        <strain evidence="9">HY135</strain>
    </source>
</reference>
<dbReference type="Proteomes" id="UP000024635">
    <property type="component" value="Unassembled WGS sequence"/>
</dbReference>
<organism evidence="8 9">
    <name type="scientific">Ancylostoma ceylanicum</name>
    <dbReference type="NCBI Taxonomy" id="53326"/>
    <lineage>
        <taxon>Eukaryota</taxon>
        <taxon>Metazoa</taxon>
        <taxon>Ecdysozoa</taxon>
        <taxon>Nematoda</taxon>
        <taxon>Chromadorea</taxon>
        <taxon>Rhabditida</taxon>
        <taxon>Rhabditina</taxon>
        <taxon>Rhabditomorpha</taxon>
        <taxon>Strongyloidea</taxon>
        <taxon>Ancylostomatidae</taxon>
        <taxon>Ancylostomatinae</taxon>
        <taxon>Ancylostoma</taxon>
    </lineage>
</organism>
<comment type="caution">
    <text evidence="8">The sequence shown here is derived from an EMBL/GenBank/DDBJ whole genome shotgun (WGS) entry which is preliminary data.</text>
</comment>
<feature type="compositionally biased region" description="Low complexity" evidence="4">
    <location>
        <begin position="28"/>
        <end position="43"/>
    </location>
</feature>